<dbReference type="AlphaFoldDB" id="A0A8J2YCR3"/>
<comment type="caution">
    <text evidence="2">The sequence shown here is derived from an EMBL/GenBank/DDBJ whole genome shotgun (WGS) entry which is preliminary data.</text>
</comment>
<protein>
    <recommendedName>
        <fullName evidence="4">YjbQ family protein</fullName>
    </recommendedName>
</protein>
<dbReference type="PANTHER" id="PTHR30615:SF8">
    <property type="entry name" value="UPF0047 PROTEIN C4A8.02C"/>
    <property type="match status" value="1"/>
</dbReference>
<comment type="similarity">
    <text evidence="1">Belongs to the UPF0047 family.</text>
</comment>
<reference evidence="2" key="2">
    <citation type="submission" date="2020-09" db="EMBL/GenBank/DDBJ databases">
        <authorList>
            <person name="Sun Q."/>
            <person name="Sedlacek I."/>
        </authorList>
    </citation>
    <scope>NUCLEOTIDE SEQUENCE</scope>
    <source>
        <strain evidence="2">CCM 7684</strain>
    </source>
</reference>
<dbReference type="InterPro" id="IPR001602">
    <property type="entry name" value="UPF0047_YjbQ-like"/>
</dbReference>
<evidence type="ECO:0008006" key="4">
    <source>
        <dbReference type="Google" id="ProtNLM"/>
    </source>
</evidence>
<accession>A0A8J2YCR3</accession>
<organism evidence="2 3">
    <name type="scientific">Agaricicola taiwanensis</name>
    <dbReference type="NCBI Taxonomy" id="591372"/>
    <lineage>
        <taxon>Bacteria</taxon>
        <taxon>Pseudomonadati</taxon>
        <taxon>Pseudomonadota</taxon>
        <taxon>Alphaproteobacteria</taxon>
        <taxon>Rhodobacterales</taxon>
        <taxon>Paracoccaceae</taxon>
        <taxon>Agaricicola</taxon>
    </lineage>
</organism>
<evidence type="ECO:0000256" key="1">
    <source>
        <dbReference type="ARBA" id="ARBA00005534"/>
    </source>
</evidence>
<name>A0A8J2YCR3_9RHOB</name>
<dbReference type="Proteomes" id="UP000602745">
    <property type="component" value="Unassembled WGS sequence"/>
</dbReference>
<dbReference type="RefSeq" id="WP_188408189.1">
    <property type="nucleotide sequence ID" value="NZ_BMCP01000001.1"/>
</dbReference>
<sequence>MAGVIRRKTIEAPREGTIAGLRDDPVEDGRLLIVERARLDVDTAGRGFTDVGGTIGRWLDAMSACDGMVLIFLRHTSASLTVQENADPSVRSDLLTALDRLAPEDGGWRHALEGPDDMPAHIKTMLTTTSLTIPVVDGRLGLGTWQAIYLVEHRYEPHRREMVLQYIGTCKDQVIRLEQGQQAALENDTFL</sequence>
<evidence type="ECO:0000313" key="2">
    <source>
        <dbReference type="EMBL" id="GGE31396.1"/>
    </source>
</evidence>
<keyword evidence="3" id="KW-1185">Reference proteome</keyword>
<dbReference type="NCBIfam" id="TIGR00149">
    <property type="entry name" value="TIGR00149_YjbQ"/>
    <property type="match status" value="1"/>
</dbReference>
<evidence type="ECO:0000313" key="3">
    <source>
        <dbReference type="Proteomes" id="UP000602745"/>
    </source>
</evidence>
<dbReference type="PANTHER" id="PTHR30615">
    <property type="entry name" value="UNCHARACTERIZED PROTEIN YJBQ-RELATED"/>
    <property type="match status" value="1"/>
</dbReference>
<proteinExistence type="inferred from homology"/>
<dbReference type="EMBL" id="BMCP01000001">
    <property type="protein sequence ID" value="GGE31396.1"/>
    <property type="molecule type" value="Genomic_DNA"/>
</dbReference>
<dbReference type="PROSITE" id="PS01314">
    <property type="entry name" value="UPF0047"/>
    <property type="match status" value="1"/>
</dbReference>
<dbReference type="Gene3D" id="2.60.120.460">
    <property type="entry name" value="YjbQ-like"/>
    <property type="match status" value="1"/>
</dbReference>
<dbReference type="SUPFAM" id="SSF111038">
    <property type="entry name" value="YjbQ-like"/>
    <property type="match status" value="1"/>
</dbReference>
<reference evidence="2" key="1">
    <citation type="journal article" date="2014" name="Int. J. Syst. Evol. Microbiol.">
        <title>Complete genome sequence of Corynebacterium casei LMG S-19264T (=DSM 44701T), isolated from a smear-ripened cheese.</title>
        <authorList>
            <consortium name="US DOE Joint Genome Institute (JGI-PGF)"/>
            <person name="Walter F."/>
            <person name="Albersmeier A."/>
            <person name="Kalinowski J."/>
            <person name="Ruckert C."/>
        </authorList>
    </citation>
    <scope>NUCLEOTIDE SEQUENCE</scope>
    <source>
        <strain evidence="2">CCM 7684</strain>
    </source>
</reference>
<gene>
    <name evidence="2" type="ORF">GCM10007276_05760</name>
</gene>
<dbReference type="Pfam" id="PF01894">
    <property type="entry name" value="YjbQ"/>
    <property type="match status" value="1"/>
</dbReference>
<dbReference type="InterPro" id="IPR035917">
    <property type="entry name" value="YjbQ-like_sf"/>
</dbReference>